<gene>
    <name evidence="2" type="ORF">TrCOL_g3103</name>
</gene>
<dbReference type="AlphaFoldDB" id="A0A9W7FZV8"/>
<evidence type="ECO:0000313" key="3">
    <source>
        <dbReference type="Proteomes" id="UP001165065"/>
    </source>
</evidence>
<feature type="region of interest" description="Disordered" evidence="1">
    <location>
        <begin position="214"/>
        <end position="248"/>
    </location>
</feature>
<dbReference type="OrthoDB" id="193464at2759"/>
<accession>A0A9W7FZV8</accession>
<sequence length="855" mass="95915">MVLSPKVGYGDDVEEGYNFVQSHLSNILSSLPFVYMCIPEGWEPAEIPERYKGMEGFDGEVLDGSREAWELFTCIDSSRMPPAVWDGHAVFKRISSMVHKTRMNGTERKGLSLLLMNDIVEEYETLSQIITVERREIERNCGAGVGGGGKVVVDKNLGSEWFGDAEAYIDGIITTDPKIGTQSCYGIEVISTGNSEGAGRMGWLVLSSSGYYPNRRGEEEDADTPPPPPQLDINKNSDAGVKDSEEGHERIKEYRRVASAFRSLGEDLRLANESCRGGDDYAMMYEGAVKARIGEEYNMNVRKYYRGKDYYDLEVVPDEDDGRENKETLHPVLGLMGAGMVDPGPDGGVWVRVYGEGMWDEWKEIGDYDNAVTKVWVDREDVSEETPERTIREMEVIKSREEKEEAGENRVEVSVVYGPSGGHMMSLVNELTPRFPKVLMFEFTTLSSYSDFDAKEVAHKIVAGGETTLIVVTSPFTTLPIIETLSKAPGMRLKTTTACISCYNHSYTPKGRNSSPIPLPVLGDLLSNYTTSAICYMPEMGWKNEALWKILGMKERGRVMRVTKGTLDEGIKEEVGYVDLYYEEGFSEGRKKEVAWDSGYRGEARWRTLKVDGVCDVEYMSTVLEKVLGVKWVGVTALTSPPPLQVEDAGKGGGLWRKMSTLARKKVERDKAMTAGRKRLEERLSEWLEKFNKGKNERRVISVSGSFKSLTTSVVFSGYASAPRSLNFSPAPQSTGHVTVMADGMDEDGWSMIEDILNSCSPTLHYEKRPLPKISDVDRELVESGYDHIPLPQNWQYTGSSYVKFGGGSSKLRPDIDDIVLRELRRRTDLVQEWNESIEGRKGDEVLECWKFIRW</sequence>
<dbReference type="Proteomes" id="UP001165065">
    <property type="component" value="Unassembled WGS sequence"/>
</dbReference>
<keyword evidence="3" id="KW-1185">Reference proteome</keyword>
<name>A0A9W7FZV8_9STRA</name>
<protein>
    <submittedName>
        <fullName evidence="2">Uncharacterized protein</fullName>
    </submittedName>
</protein>
<dbReference type="EMBL" id="BRYA01000627">
    <property type="protein sequence ID" value="GMI26358.1"/>
    <property type="molecule type" value="Genomic_DNA"/>
</dbReference>
<organism evidence="2 3">
    <name type="scientific">Triparma columacea</name>
    <dbReference type="NCBI Taxonomy" id="722753"/>
    <lineage>
        <taxon>Eukaryota</taxon>
        <taxon>Sar</taxon>
        <taxon>Stramenopiles</taxon>
        <taxon>Ochrophyta</taxon>
        <taxon>Bolidophyceae</taxon>
        <taxon>Parmales</taxon>
        <taxon>Triparmaceae</taxon>
        <taxon>Triparma</taxon>
    </lineage>
</organism>
<proteinExistence type="predicted"/>
<evidence type="ECO:0000313" key="2">
    <source>
        <dbReference type="EMBL" id="GMI26358.1"/>
    </source>
</evidence>
<reference evidence="3" key="1">
    <citation type="journal article" date="2023" name="Commun. Biol.">
        <title>Genome analysis of Parmales, the sister group of diatoms, reveals the evolutionary specialization of diatoms from phago-mixotrophs to photoautotrophs.</title>
        <authorList>
            <person name="Ban H."/>
            <person name="Sato S."/>
            <person name="Yoshikawa S."/>
            <person name="Yamada K."/>
            <person name="Nakamura Y."/>
            <person name="Ichinomiya M."/>
            <person name="Sato N."/>
            <person name="Blanc-Mathieu R."/>
            <person name="Endo H."/>
            <person name="Kuwata A."/>
            <person name="Ogata H."/>
        </authorList>
    </citation>
    <scope>NUCLEOTIDE SEQUENCE [LARGE SCALE GENOMIC DNA]</scope>
</reference>
<evidence type="ECO:0000256" key="1">
    <source>
        <dbReference type="SAM" id="MobiDB-lite"/>
    </source>
</evidence>
<comment type="caution">
    <text evidence="2">The sequence shown here is derived from an EMBL/GenBank/DDBJ whole genome shotgun (WGS) entry which is preliminary data.</text>
</comment>